<dbReference type="InterPro" id="IPR000014">
    <property type="entry name" value="PAS"/>
</dbReference>
<dbReference type="PROSITE" id="PS50113">
    <property type="entry name" value="PAC"/>
    <property type="match status" value="1"/>
</dbReference>
<accession>A0A017SZZ2</accession>
<keyword evidence="1" id="KW-0597">Phosphoprotein</keyword>
<dbReference type="CDD" id="cd07041">
    <property type="entry name" value="STAS_RsbR_RsbS_like"/>
    <property type="match status" value="1"/>
</dbReference>
<dbReference type="Pfam" id="PF08448">
    <property type="entry name" value="PAS_4"/>
    <property type="match status" value="1"/>
</dbReference>
<dbReference type="PANTHER" id="PTHR33745:SF3">
    <property type="entry name" value="RSBT CO-ANTAGONIST PROTEIN RSBRC"/>
    <property type="match status" value="1"/>
</dbReference>
<feature type="domain" description="PAC" evidence="2">
    <location>
        <begin position="51"/>
        <end position="105"/>
    </location>
</feature>
<dbReference type="InterPro" id="IPR036513">
    <property type="entry name" value="STAS_dom_sf"/>
</dbReference>
<name>A0A017SZZ2_9BACT</name>
<dbReference type="InterPro" id="IPR013656">
    <property type="entry name" value="PAS_4"/>
</dbReference>
<comment type="caution">
    <text evidence="4">The sequence shown here is derived from an EMBL/GenBank/DDBJ whole genome shotgun (WGS) entry which is preliminary data.</text>
</comment>
<dbReference type="EMBL" id="ASRX01000065">
    <property type="protein sequence ID" value="EYF02170.1"/>
    <property type="molecule type" value="Genomic_DNA"/>
</dbReference>
<organism evidence="4 5">
    <name type="scientific">Chondromyces apiculatus DSM 436</name>
    <dbReference type="NCBI Taxonomy" id="1192034"/>
    <lineage>
        <taxon>Bacteria</taxon>
        <taxon>Pseudomonadati</taxon>
        <taxon>Myxococcota</taxon>
        <taxon>Polyangia</taxon>
        <taxon>Polyangiales</taxon>
        <taxon>Polyangiaceae</taxon>
        <taxon>Chondromyces</taxon>
    </lineage>
</organism>
<feature type="domain" description="STAS" evidence="3">
    <location>
        <begin position="121"/>
        <end position="232"/>
    </location>
</feature>
<sequence length="252" mass="27621">MPLIAWRLDREGIIQFADGRGLTNAGIKKEDLIGANAFEIYPDDVAVPVRAALAGEIIHAPSEAHGISWENWDVPLRNDAGEITGVLAVSLDVTENRRVERELRNQLDVVMRQRQVIQDLSTPILQIWEGVIALPMIGVIDSMRTAEVMDSLLDAVVRDRARFALLDLTGVEAVDTKTASYLIDLVRAIRLLGAEGVITGIRPSVAQTIVALGVDLSEITTLGNLRAGLRHCIVQMRREQVAAKQEPRKPSA</sequence>
<dbReference type="AlphaFoldDB" id="A0A017SZZ2"/>
<dbReference type="PANTHER" id="PTHR33745">
    <property type="entry name" value="RSBT ANTAGONIST PROTEIN RSBS-RELATED"/>
    <property type="match status" value="1"/>
</dbReference>
<dbReference type="SUPFAM" id="SSF52091">
    <property type="entry name" value="SpoIIaa-like"/>
    <property type="match status" value="1"/>
</dbReference>
<dbReference type="Gene3D" id="3.30.450.20">
    <property type="entry name" value="PAS domain"/>
    <property type="match status" value="1"/>
</dbReference>
<dbReference type="PROSITE" id="PS50801">
    <property type="entry name" value="STAS"/>
    <property type="match status" value="1"/>
</dbReference>
<keyword evidence="5" id="KW-1185">Reference proteome</keyword>
<dbReference type="CDD" id="cd00130">
    <property type="entry name" value="PAS"/>
    <property type="match status" value="1"/>
</dbReference>
<evidence type="ECO:0000259" key="3">
    <source>
        <dbReference type="PROSITE" id="PS50801"/>
    </source>
</evidence>
<evidence type="ECO:0000256" key="1">
    <source>
        <dbReference type="ARBA" id="ARBA00022553"/>
    </source>
</evidence>
<dbReference type="Proteomes" id="UP000019678">
    <property type="component" value="Unassembled WGS sequence"/>
</dbReference>
<dbReference type="eggNOG" id="COG1366">
    <property type="taxonomic scope" value="Bacteria"/>
</dbReference>
<dbReference type="InterPro" id="IPR035965">
    <property type="entry name" value="PAS-like_dom_sf"/>
</dbReference>
<dbReference type="InterPro" id="IPR002645">
    <property type="entry name" value="STAS_dom"/>
</dbReference>
<evidence type="ECO:0000313" key="5">
    <source>
        <dbReference type="Proteomes" id="UP000019678"/>
    </source>
</evidence>
<dbReference type="STRING" id="1192034.CAP_7381"/>
<dbReference type="Gene3D" id="3.30.750.24">
    <property type="entry name" value="STAS domain"/>
    <property type="match status" value="1"/>
</dbReference>
<dbReference type="InterPro" id="IPR051932">
    <property type="entry name" value="Bact_StressResp_Reg"/>
</dbReference>
<dbReference type="SUPFAM" id="SSF55785">
    <property type="entry name" value="PYP-like sensor domain (PAS domain)"/>
    <property type="match status" value="1"/>
</dbReference>
<evidence type="ECO:0000259" key="2">
    <source>
        <dbReference type="PROSITE" id="PS50113"/>
    </source>
</evidence>
<proteinExistence type="predicted"/>
<evidence type="ECO:0000313" key="4">
    <source>
        <dbReference type="EMBL" id="EYF02170.1"/>
    </source>
</evidence>
<dbReference type="InterPro" id="IPR000700">
    <property type="entry name" value="PAS-assoc_C"/>
</dbReference>
<gene>
    <name evidence="4" type="ORF">CAP_7381</name>
</gene>
<dbReference type="Pfam" id="PF01740">
    <property type="entry name" value="STAS"/>
    <property type="match status" value="1"/>
</dbReference>
<reference evidence="4 5" key="1">
    <citation type="submission" date="2013-05" db="EMBL/GenBank/DDBJ databases">
        <title>Genome assembly of Chondromyces apiculatus DSM 436.</title>
        <authorList>
            <person name="Sharma G."/>
            <person name="Khatri I."/>
            <person name="Kaur C."/>
            <person name="Mayilraj S."/>
            <person name="Subramanian S."/>
        </authorList>
    </citation>
    <scope>NUCLEOTIDE SEQUENCE [LARGE SCALE GENOMIC DNA]</scope>
    <source>
        <strain evidence="4 5">DSM 436</strain>
    </source>
</reference>
<protein>
    <submittedName>
        <fullName evidence="4">RsbR, positive regulator of sigma-B</fullName>
    </submittedName>
</protein>